<gene>
    <name evidence="2" type="primary">ABSGL_08792.1 scaffold 10439</name>
</gene>
<accession>A0A168PTY9</accession>
<sequence length="197" mass="22384">MFSLSPNKSTNTCLSTSNSMHNNQHRNNDFEGELHGDDESRVYRTFRYVLSSTYDNAVLLQKILKRIVKPPLFTLPILFLQEYVRQLSLHKVAHPPEELKKTLKEMMIKTVPSQRRLLDSFTAPHMYSIFSSYFGAKALVRQNNMPSAPSTPSTFGSQSSLGLSLLAVDPSTGLKKLVEENLVATVQWSTCCSRWRQ</sequence>
<dbReference type="EMBL" id="LT554026">
    <property type="protein sequence ID" value="SAM02975.1"/>
    <property type="molecule type" value="Genomic_DNA"/>
</dbReference>
<name>A0A168PTY9_ABSGL</name>
<dbReference type="Proteomes" id="UP000078561">
    <property type="component" value="Unassembled WGS sequence"/>
</dbReference>
<proteinExistence type="predicted"/>
<organism evidence="2">
    <name type="scientific">Absidia glauca</name>
    <name type="common">Pin mould</name>
    <dbReference type="NCBI Taxonomy" id="4829"/>
    <lineage>
        <taxon>Eukaryota</taxon>
        <taxon>Fungi</taxon>
        <taxon>Fungi incertae sedis</taxon>
        <taxon>Mucoromycota</taxon>
        <taxon>Mucoromycotina</taxon>
        <taxon>Mucoromycetes</taxon>
        <taxon>Mucorales</taxon>
        <taxon>Cunninghamellaceae</taxon>
        <taxon>Absidia</taxon>
    </lineage>
</organism>
<keyword evidence="3" id="KW-1185">Reference proteome</keyword>
<evidence type="ECO:0000256" key="1">
    <source>
        <dbReference type="SAM" id="MobiDB-lite"/>
    </source>
</evidence>
<evidence type="ECO:0000313" key="2">
    <source>
        <dbReference type="EMBL" id="SAM02975.1"/>
    </source>
</evidence>
<protein>
    <submittedName>
        <fullName evidence="2">Uncharacterized protein</fullName>
    </submittedName>
</protein>
<feature type="compositionally biased region" description="Polar residues" evidence="1">
    <location>
        <begin position="1"/>
        <end position="22"/>
    </location>
</feature>
<feature type="region of interest" description="Disordered" evidence="1">
    <location>
        <begin position="1"/>
        <end position="34"/>
    </location>
</feature>
<evidence type="ECO:0000313" key="3">
    <source>
        <dbReference type="Proteomes" id="UP000078561"/>
    </source>
</evidence>
<dbReference type="OrthoDB" id="2302129at2759"/>
<dbReference type="AlphaFoldDB" id="A0A168PTY9"/>
<reference evidence="2" key="1">
    <citation type="submission" date="2016-04" db="EMBL/GenBank/DDBJ databases">
        <authorList>
            <person name="Evans L.H."/>
            <person name="Alamgir A."/>
            <person name="Owens N."/>
            <person name="Weber N.D."/>
            <person name="Virtaneva K."/>
            <person name="Barbian K."/>
            <person name="Babar A."/>
            <person name="Rosenke K."/>
        </authorList>
    </citation>
    <scope>NUCLEOTIDE SEQUENCE [LARGE SCALE GENOMIC DNA]</scope>
    <source>
        <strain evidence="2">CBS 101.48</strain>
    </source>
</reference>
<dbReference type="InParanoid" id="A0A168PTY9"/>